<evidence type="ECO:0000259" key="7">
    <source>
        <dbReference type="Pfam" id="PF04321"/>
    </source>
</evidence>
<keyword evidence="6 8" id="KW-0560">Oxidoreductase</keyword>
<dbReference type="EC" id="1.1.1.133" evidence="3 6"/>
<dbReference type="PANTHER" id="PTHR10491:SF4">
    <property type="entry name" value="METHIONINE ADENOSYLTRANSFERASE 2 SUBUNIT BETA"/>
    <property type="match status" value="1"/>
</dbReference>
<comment type="catalytic activity">
    <reaction evidence="5 6">
        <text>dTDP-beta-L-rhamnose + NADP(+) = dTDP-4-dehydro-beta-L-rhamnose + NADPH + H(+)</text>
        <dbReference type="Rhea" id="RHEA:21796"/>
        <dbReference type="ChEBI" id="CHEBI:15378"/>
        <dbReference type="ChEBI" id="CHEBI:57510"/>
        <dbReference type="ChEBI" id="CHEBI:57783"/>
        <dbReference type="ChEBI" id="CHEBI:58349"/>
        <dbReference type="ChEBI" id="CHEBI:62830"/>
        <dbReference type="EC" id="1.1.1.133"/>
    </reaction>
</comment>
<feature type="domain" description="RmlD-like substrate binding" evidence="7">
    <location>
        <begin position="1"/>
        <end position="306"/>
    </location>
</feature>
<dbReference type="Proteomes" id="UP000291822">
    <property type="component" value="Unassembled WGS sequence"/>
</dbReference>
<dbReference type="PANTHER" id="PTHR10491">
    <property type="entry name" value="DTDP-4-DEHYDRORHAMNOSE REDUCTASE"/>
    <property type="match status" value="1"/>
</dbReference>
<comment type="pathway">
    <text evidence="1 6">Carbohydrate biosynthesis; dTDP-L-rhamnose biosynthesis.</text>
</comment>
<dbReference type="Pfam" id="PF04321">
    <property type="entry name" value="RmlD_sub_bind"/>
    <property type="match status" value="1"/>
</dbReference>
<dbReference type="InterPro" id="IPR029903">
    <property type="entry name" value="RmlD-like-bd"/>
</dbReference>
<comment type="similarity">
    <text evidence="2 6">Belongs to the dTDP-4-dehydrorhamnose reductase family.</text>
</comment>
<protein>
    <recommendedName>
        <fullName evidence="4 6">dTDP-4-dehydrorhamnose reductase</fullName>
        <ecNumber evidence="3 6">1.1.1.133</ecNumber>
    </recommendedName>
</protein>
<dbReference type="GO" id="GO:0008831">
    <property type="term" value="F:dTDP-4-dehydrorhamnose reductase activity"/>
    <property type="evidence" value="ECO:0007669"/>
    <property type="project" value="UniProtKB-EC"/>
</dbReference>
<comment type="cofactor">
    <cofactor evidence="6">
        <name>Mg(2+)</name>
        <dbReference type="ChEBI" id="CHEBI:18420"/>
    </cofactor>
    <text evidence="6">Binds 1 Mg(2+) ion per monomer.</text>
</comment>
<dbReference type="AlphaFoldDB" id="A0A4V2NM59"/>
<accession>A0A4V2NM59</accession>
<evidence type="ECO:0000256" key="4">
    <source>
        <dbReference type="ARBA" id="ARBA00017099"/>
    </source>
</evidence>
<sequence length="311" mass="33381">MKALLLGANGQLGQNLAAHPRLASLGEVILATRDGQLSNGASAETADLSRPESLTAVLDRISPDVIINAAAYTAVDRAETEEDLATRVNGEAVGVLGQWAAGRGIPVVHFSTDYVFDGEGTRPYLPDDPTSPLGAYGRSKRAGERALQHSGVAHLIFRTAWVYAPWGHNFLRTMLRLAADRDELRVVADQVGAPTTTTLIADGAMLALEHWLAADQDTRRGLEGVHHLVAGGETSWHGFASAIVQQAHERGILARCPRVTAIGTNEFPTPARRPRYSVLDASGFERTFGMLLPSWQQGLDGVLATLALQRK</sequence>
<dbReference type="SUPFAM" id="SSF51735">
    <property type="entry name" value="NAD(P)-binding Rossmann-fold domains"/>
    <property type="match status" value="1"/>
</dbReference>
<evidence type="ECO:0000256" key="5">
    <source>
        <dbReference type="ARBA" id="ARBA00048200"/>
    </source>
</evidence>
<dbReference type="GO" id="GO:0005829">
    <property type="term" value="C:cytosol"/>
    <property type="evidence" value="ECO:0007669"/>
    <property type="project" value="TreeGrafter"/>
</dbReference>
<comment type="function">
    <text evidence="6">Catalyzes the reduction of dTDP-6-deoxy-L-lyxo-4-hexulose to yield dTDP-L-rhamnose.</text>
</comment>
<dbReference type="CDD" id="cd05254">
    <property type="entry name" value="dTDP_HR_like_SDR_e"/>
    <property type="match status" value="1"/>
</dbReference>
<dbReference type="Gene3D" id="3.90.25.10">
    <property type="entry name" value="UDP-galactose 4-epimerase, domain 1"/>
    <property type="match status" value="1"/>
</dbReference>
<evidence type="ECO:0000256" key="3">
    <source>
        <dbReference type="ARBA" id="ARBA00012929"/>
    </source>
</evidence>
<keyword evidence="6" id="KW-0521">NADP</keyword>
<proteinExistence type="inferred from homology"/>
<dbReference type="Gene3D" id="3.40.50.720">
    <property type="entry name" value="NAD(P)-binding Rossmann-like Domain"/>
    <property type="match status" value="1"/>
</dbReference>
<keyword evidence="9" id="KW-1185">Reference proteome</keyword>
<dbReference type="GO" id="GO:0009243">
    <property type="term" value="P:O antigen biosynthetic process"/>
    <property type="evidence" value="ECO:0007669"/>
    <property type="project" value="UniProtKB-UniPathway"/>
</dbReference>
<name>A0A4V2NM59_9GAMM</name>
<dbReference type="NCBIfam" id="TIGR01214">
    <property type="entry name" value="rmlD"/>
    <property type="match status" value="1"/>
</dbReference>
<dbReference type="UniPathway" id="UPA00124"/>
<dbReference type="UniPathway" id="UPA00281"/>
<dbReference type="InterPro" id="IPR036291">
    <property type="entry name" value="NAD(P)-bd_dom_sf"/>
</dbReference>
<evidence type="ECO:0000256" key="1">
    <source>
        <dbReference type="ARBA" id="ARBA00004781"/>
    </source>
</evidence>
<organism evidence="8 9">
    <name type="scientific">Dyella soli</name>
    <dbReference type="NCBI Taxonomy" id="522319"/>
    <lineage>
        <taxon>Bacteria</taxon>
        <taxon>Pseudomonadati</taxon>
        <taxon>Pseudomonadota</taxon>
        <taxon>Gammaproteobacteria</taxon>
        <taxon>Lysobacterales</taxon>
        <taxon>Rhodanobacteraceae</taxon>
        <taxon>Dyella</taxon>
    </lineage>
</organism>
<dbReference type="RefSeq" id="WP_131151172.1">
    <property type="nucleotide sequence ID" value="NZ_SJTG01000001.1"/>
</dbReference>
<evidence type="ECO:0000256" key="2">
    <source>
        <dbReference type="ARBA" id="ARBA00010944"/>
    </source>
</evidence>
<comment type="caution">
    <text evidence="8">The sequence shown here is derived from an EMBL/GenBank/DDBJ whole genome shotgun (WGS) entry which is preliminary data.</text>
</comment>
<dbReference type="GO" id="GO:0019305">
    <property type="term" value="P:dTDP-rhamnose biosynthetic process"/>
    <property type="evidence" value="ECO:0007669"/>
    <property type="project" value="UniProtKB-UniPathway"/>
</dbReference>
<evidence type="ECO:0000313" key="9">
    <source>
        <dbReference type="Proteomes" id="UP000291822"/>
    </source>
</evidence>
<dbReference type="InterPro" id="IPR005913">
    <property type="entry name" value="dTDP_dehydrorham_reduct"/>
</dbReference>
<evidence type="ECO:0000313" key="8">
    <source>
        <dbReference type="EMBL" id="TCI12047.1"/>
    </source>
</evidence>
<dbReference type="EMBL" id="SJTG01000001">
    <property type="protein sequence ID" value="TCI12047.1"/>
    <property type="molecule type" value="Genomic_DNA"/>
</dbReference>
<gene>
    <name evidence="8" type="primary">rfbD</name>
    <name evidence="8" type="ORF">EZM97_01395</name>
</gene>
<evidence type="ECO:0000256" key="6">
    <source>
        <dbReference type="RuleBase" id="RU364082"/>
    </source>
</evidence>
<reference evidence="8 9" key="1">
    <citation type="submission" date="2019-02" db="EMBL/GenBank/DDBJ databases">
        <title>Dyella amyloliquefaciens sp. nov., isolated from forest soil.</title>
        <authorList>
            <person name="Gao Z.-H."/>
            <person name="Qiu L.-H."/>
        </authorList>
    </citation>
    <scope>NUCLEOTIDE SEQUENCE [LARGE SCALE GENOMIC DNA]</scope>
    <source>
        <strain evidence="8 9">KACC 12747</strain>
    </source>
</reference>